<comment type="caution">
    <text evidence="2">The sequence shown here is derived from an EMBL/GenBank/DDBJ whole genome shotgun (WGS) entry which is preliminary data.</text>
</comment>
<keyword evidence="1" id="KW-1133">Transmembrane helix</keyword>
<feature type="transmembrane region" description="Helical" evidence="1">
    <location>
        <begin position="92"/>
        <end position="113"/>
    </location>
</feature>
<evidence type="ECO:0000256" key="1">
    <source>
        <dbReference type="SAM" id="Phobius"/>
    </source>
</evidence>
<name>A0ABW5KSZ6_9FLAO</name>
<proteinExistence type="predicted"/>
<dbReference type="InterPro" id="IPR046166">
    <property type="entry name" value="DUF6168"/>
</dbReference>
<organism evidence="2 3">
    <name type="scientific">Bizionia sediminis</name>
    <dbReference type="NCBI Taxonomy" id="1737064"/>
    <lineage>
        <taxon>Bacteria</taxon>
        <taxon>Pseudomonadati</taxon>
        <taxon>Bacteroidota</taxon>
        <taxon>Flavobacteriia</taxon>
        <taxon>Flavobacteriales</taxon>
        <taxon>Flavobacteriaceae</taxon>
        <taxon>Bizionia</taxon>
    </lineage>
</organism>
<protein>
    <submittedName>
        <fullName evidence="2">DUF6168 family protein</fullName>
    </submittedName>
</protein>
<dbReference type="Proteomes" id="UP001597472">
    <property type="component" value="Unassembled WGS sequence"/>
</dbReference>
<dbReference type="EMBL" id="JBHULS010000002">
    <property type="protein sequence ID" value="MFD2551558.1"/>
    <property type="molecule type" value="Genomic_DNA"/>
</dbReference>
<keyword evidence="1" id="KW-0472">Membrane</keyword>
<reference evidence="3" key="1">
    <citation type="journal article" date="2019" name="Int. J. Syst. Evol. Microbiol.">
        <title>The Global Catalogue of Microorganisms (GCM) 10K type strain sequencing project: providing services to taxonomists for standard genome sequencing and annotation.</title>
        <authorList>
            <consortium name="The Broad Institute Genomics Platform"/>
            <consortium name="The Broad Institute Genome Sequencing Center for Infectious Disease"/>
            <person name="Wu L."/>
            <person name="Ma J."/>
        </authorList>
    </citation>
    <scope>NUCLEOTIDE SEQUENCE [LARGE SCALE GENOMIC DNA]</scope>
    <source>
        <strain evidence="3">KCTC 42587</strain>
    </source>
</reference>
<evidence type="ECO:0000313" key="2">
    <source>
        <dbReference type="EMBL" id="MFD2551558.1"/>
    </source>
</evidence>
<keyword evidence="3" id="KW-1185">Reference proteome</keyword>
<gene>
    <name evidence="2" type="ORF">ACFSQP_06990</name>
</gene>
<sequence length="116" mass="12956">MLILFAALFAVSYTLHSYLSAIELSFSLFYVYLFHAIAATIVYVSVELVAENLPTQAGNAYLVLMCFKLGLFLLIFREPVFENDALTMPERIALVIPLFVFLLTEAIAVGKLLNSK</sequence>
<feature type="transmembrane region" description="Helical" evidence="1">
    <location>
        <begin position="58"/>
        <end position="76"/>
    </location>
</feature>
<evidence type="ECO:0000313" key="3">
    <source>
        <dbReference type="Proteomes" id="UP001597472"/>
    </source>
</evidence>
<feature type="transmembrane region" description="Helical" evidence="1">
    <location>
        <begin position="27"/>
        <end position="46"/>
    </location>
</feature>
<dbReference type="Pfam" id="PF19665">
    <property type="entry name" value="DUF6168"/>
    <property type="match status" value="1"/>
</dbReference>
<keyword evidence="1" id="KW-0812">Transmembrane</keyword>
<accession>A0ABW5KSZ6</accession>